<gene>
    <name evidence="4" type="ORF">ENV54_11880</name>
</gene>
<comment type="similarity">
    <text evidence="1">Belongs to the bacterial solute-binding protein SsuA/TauA family.</text>
</comment>
<evidence type="ECO:0000313" key="4">
    <source>
        <dbReference type="EMBL" id="HGH61982.1"/>
    </source>
</evidence>
<feature type="signal peptide" evidence="2">
    <location>
        <begin position="1"/>
        <end position="26"/>
    </location>
</feature>
<evidence type="ECO:0000259" key="3">
    <source>
        <dbReference type="SMART" id="SM00062"/>
    </source>
</evidence>
<dbReference type="SUPFAM" id="SSF53850">
    <property type="entry name" value="Periplasmic binding protein-like II"/>
    <property type="match status" value="1"/>
</dbReference>
<dbReference type="Gene3D" id="3.40.190.10">
    <property type="entry name" value="Periplasmic binding protein-like II"/>
    <property type="match status" value="2"/>
</dbReference>
<dbReference type="EMBL" id="DTGT01000388">
    <property type="protein sequence ID" value="HGH61982.1"/>
    <property type="molecule type" value="Genomic_DNA"/>
</dbReference>
<reference evidence="4" key="1">
    <citation type="journal article" date="2020" name="mSystems">
        <title>Genome- and Community-Level Interaction Insights into Carbon Utilization and Element Cycling Functions of Hydrothermarchaeota in Hydrothermal Sediment.</title>
        <authorList>
            <person name="Zhou Z."/>
            <person name="Liu Y."/>
            <person name="Xu W."/>
            <person name="Pan J."/>
            <person name="Luo Z.H."/>
            <person name="Li M."/>
        </authorList>
    </citation>
    <scope>NUCLEOTIDE SEQUENCE [LARGE SCALE GENOMIC DNA]</scope>
    <source>
        <strain evidence="4">SpSt-769</strain>
    </source>
</reference>
<proteinExistence type="inferred from homology"/>
<dbReference type="InterPro" id="IPR015168">
    <property type="entry name" value="SsuA/THI5"/>
</dbReference>
<protein>
    <recommendedName>
        <fullName evidence="3">Solute-binding protein family 3/N-terminal domain-containing protein</fullName>
    </recommendedName>
</protein>
<organism evidence="4">
    <name type="scientific">Desulfomonile tiedjei</name>
    <dbReference type="NCBI Taxonomy" id="2358"/>
    <lineage>
        <taxon>Bacteria</taxon>
        <taxon>Pseudomonadati</taxon>
        <taxon>Thermodesulfobacteriota</taxon>
        <taxon>Desulfomonilia</taxon>
        <taxon>Desulfomonilales</taxon>
        <taxon>Desulfomonilaceae</taxon>
        <taxon>Desulfomonile</taxon>
    </lineage>
</organism>
<evidence type="ECO:0000256" key="2">
    <source>
        <dbReference type="SAM" id="SignalP"/>
    </source>
</evidence>
<dbReference type="SMART" id="SM00062">
    <property type="entry name" value="PBPb"/>
    <property type="match status" value="1"/>
</dbReference>
<dbReference type="InterPro" id="IPR001638">
    <property type="entry name" value="Solute-binding_3/MltF_N"/>
</dbReference>
<dbReference type="PANTHER" id="PTHR30024">
    <property type="entry name" value="ALIPHATIC SULFONATES-BINDING PROTEIN-RELATED"/>
    <property type="match status" value="1"/>
</dbReference>
<accession>A0A7C4ATD9</accession>
<dbReference type="AlphaFoldDB" id="A0A7C4ATD9"/>
<sequence>MIKKTLQCAACVLMAIVVFFGAPNQAVCGQEPELKFGVLPVLQALPLFVAQDKGMFRAHGVSVQLAPFNTASEKDIALSTGAIDGYFGDLVTPIVLKGNGRDVIIVAANYDTRSDRRMFAILAKPGSHYKSLSDLADTPVAVSSNSVVHFLTETLLEQSGVPHEKISFFEAKNIGMRMQMLLSGQVEAATLPEPLVTAALAKGAKFLSDDAGLATSQTVLVFSGAFARAHPDLVKAFLKAVGEAAAFVNASPDSVRSVMVEHVRLPEPLKQNYPTPRFPQLAPPDKTALETISKWLSERKVIPGPVEFGQIVDGSFLQ</sequence>
<evidence type="ECO:0000256" key="1">
    <source>
        <dbReference type="ARBA" id="ARBA00010742"/>
    </source>
</evidence>
<name>A0A7C4ATD9_9BACT</name>
<feature type="domain" description="Solute-binding protein family 3/N-terminal" evidence="3">
    <location>
        <begin position="33"/>
        <end position="250"/>
    </location>
</feature>
<feature type="chain" id="PRO_5028459293" description="Solute-binding protein family 3/N-terminal domain-containing protein" evidence="2">
    <location>
        <begin position="27"/>
        <end position="318"/>
    </location>
</feature>
<dbReference type="Pfam" id="PF09084">
    <property type="entry name" value="NMT1"/>
    <property type="match status" value="1"/>
</dbReference>
<keyword evidence="2" id="KW-0732">Signal</keyword>
<comment type="caution">
    <text evidence="4">The sequence shown here is derived from an EMBL/GenBank/DDBJ whole genome shotgun (WGS) entry which is preliminary data.</text>
</comment>